<keyword evidence="8" id="KW-0597">Phosphoprotein</keyword>
<dbReference type="Proteomes" id="UP000007110">
    <property type="component" value="Unassembled WGS sequence"/>
</dbReference>
<dbReference type="GO" id="GO:0005524">
    <property type="term" value="F:ATP binding"/>
    <property type="evidence" value="ECO:0007669"/>
    <property type="project" value="UniProtKB-KW"/>
</dbReference>
<dbReference type="GO" id="GO:0005634">
    <property type="term" value="C:nucleus"/>
    <property type="evidence" value="ECO:0000318"/>
    <property type="project" value="GO_Central"/>
</dbReference>
<keyword evidence="21" id="KW-0206">Cytoskeleton</keyword>
<evidence type="ECO:0000256" key="24">
    <source>
        <dbReference type="ARBA" id="ARBA00048679"/>
    </source>
</evidence>
<feature type="compositionally biased region" description="Low complexity" evidence="28">
    <location>
        <begin position="975"/>
        <end position="985"/>
    </location>
</feature>
<keyword evidence="11" id="KW-0808">Transferase</keyword>
<evidence type="ECO:0000256" key="28">
    <source>
        <dbReference type="SAM" id="MobiDB-lite"/>
    </source>
</evidence>
<dbReference type="InterPro" id="IPR016024">
    <property type="entry name" value="ARM-type_fold"/>
</dbReference>
<dbReference type="InterPro" id="IPR015943">
    <property type="entry name" value="WD40/YVTN_repeat-like_dom_sf"/>
</dbReference>
<evidence type="ECO:0000256" key="2">
    <source>
        <dbReference type="ARBA" id="ARBA00004300"/>
    </source>
</evidence>
<keyword evidence="19" id="KW-0805">Transcription regulation</keyword>
<proteinExistence type="inferred from homology"/>
<dbReference type="Gene3D" id="2.130.10.10">
    <property type="entry name" value="YVTN repeat-like/Quinoprotein amine dehydrogenase"/>
    <property type="match status" value="1"/>
</dbReference>
<evidence type="ECO:0000256" key="21">
    <source>
        <dbReference type="ARBA" id="ARBA00023212"/>
    </source>
</evidence>
<evidence type="ECO:0000256" key="26">
    <source>
        <dbReference type="ARBA" id="ARBA00071147"/>
    </source>
</evidence>
<evidence type="ECO:0000256" key="4">
    <source>
        <dbReference type="ARBA" id="ARBA00008845"/>
    </source>
</evidence>
<evidence type="ECO:0000313" key="29">
    <source>
        <dbReference type="EnsemblMetazoa" id="XP_030828324"/>
    </source>
</evidence>
<keyword evidence="20" id="KW-0804">Transcription</keyword>
<reference evidence="29" key="2">
    <citation type="submission" date="2021-01" db="UniProtKB">
        <authorList>
            <consortium name="EnsemblMetazoa"/>
        </authorList>
    </citation>
    <scope>IDENTIFICATION</scope>
</reference>
<evidence type="ECO:0000256" key="9">
    <source>
        <dbReference type="ARBA" id="ARBA00022574"/>
    </source>
</evidence>
<feature type="compositionally biased region" description="Acidic residues" evidence="28">
    <location>
        <begin position="1508"/>
        <end position="1527"/>
    </location>
</feature>
<comment type="pathway">
    <text evidence="3">Protein modification; protein ubiquitination.</text>
</comment>
<feature type="compositionally biased region" description="Low complexity" evidence="28">
    <location>
        <begin position="992"/>
        <end position="1005"/>
    </location>
</feature>
<dbReference type="PANTHER" id="PTHR13129">
    <property type="entry name" value="VPRBP PROTEIN-RELATED"/>
    <property type="match status" value="1"/>
</dbReference>
<dbReference type="RefSeq" id="XP_030828324.1">
    <property type="nucleotide sequence ID" value="XM_030972464.1"/>
</dbReference>
<dbReference type="GO" id="GO:0030331">
    <property type="term" value="F:nuclear estrogen receptor binding"/>
    <property type="evidence" value="ECO:0000318"/>
    <property type="project" value="GO_Central"/>
</dbReference>
<dbReference type="GO" id="GO:0080008">
    <property type="term" value="C:Cul4-RING E3 ubiquitin ligase complex"/>
    <property type="evidence" value="ECO:0000318"/>
    <property type="project" value="GO_Central"/>
</dbReference>
<name>A0A7M7MY54_STRPU</name>
<feature type="compositionally biased region" description="Acidic residues" evidence="28">
    <location>
        <begin position="1564"/>
        <end position="1574"/>
    </location>
</feature>
<evidence type="ECO:0000256" key="15">
    <source>
        <dbReference type="ARBA" id="ARBA00022786"/>
    </source>
</evidence>
<keyword evidence="18" id="KW-0007">Acetylation</keyword>
<evidence type="ECO:0000256" key="11">
    <source>
        <dbReference type="ARBA" id="ARBA00022679"/>
    </source>
</evidence>
<dbReference type="OrthoDB" id="27563at2759"/>
<dbReference type="FunFam" id="1.25.10.10:FF:002063">
    <property type="entry name" value="Uncharacterized protein"/>
    <property type="match status" value="1"/>
</dbReference>
<reference evidence="30" key="1">
    <citation type="submission" date="2015-02" db="EMBL/GenBank/DDBJ databases">
        <title>Genome sequencing for Strongylocentrotus purpuratus.</title>
        <authorList>
            <person name="Murali S."/>
            <person name="Liu Y."/>
            <person name="Vee V."/>
            <person name="English A."/>
            <person name="Wang M."/>
            <person name="Skinner E."/>
            <person name="Han Y."/>
            <person name="Muzny D.M."/>
            <person name="Worley K.C."/>
            <person name="Gibbs R.A."/>
        </authorList>
    </citation>
    <scope>NUCLEOTIDE SEQUENCE</scope>
</reference>
<accession>A0A7M7MY54</accession>
<feature type="compositionally biased region" description="Basic and acidic residues" evidence="28">
    <location>
        <begin position="208"/>
        <end position="220"/>
    </location>
</feature>
<keyword evidence="13" id="KW-0547">Nucleotide-binding</keyword>
<dbReference type="FunFam" id="2.130.10.10:FF:000055">
    <property type="entry name" value="DDB1 and CUL4-associated factor 1"/>
    <property type="match status" value="1"/>
</dbReference>
<dbReference type="InParanoid" id="A0A7M7MY54"/>
<feature type="compositionally biased region" description="Basic and acidic residues" evidence="28">
    <location>
        <begin position="265"/>
        <end position="281"/>
    </location>
</feature>
<comment type="catalytic activity">
    <reaction evidence="24">
        <text>L-seryl-[protein] + ATP = O-phospho-L-seryl-[protein] + ADP + H(+)</text>
        <dbReference type="Rhea" id="RHEA:17989"/>
        <dbReference type="Rhea" id="RHEA-COMP:9863"/>
        <dbReference type="Rhea" id="RHEA-COMP:11604"/>
        <dbReference type="ChEBI" id="CHEBI:15378"/>
        <dbReference type="ChEBI" id="CHEBI:29999"/>
        <dbReference type="ChEBI" id="CHEBI:30616"/>
        <dbReference type="ChEBI" id="CHEBI:83421"/>
        <dbReference type="ChEBI" id="CHEBI:456216"/>
        <dbReference type="EC" id="2.7.11.1"/>
    </reaction>
</comment>
<keyword evidence="16" id="KW-0067">ATP-binding</keyword>
<dbReference type="InterPro" id="IPR036322">
    <property type="entry name" value="WD40_repeat_dom_sf"/>
</dbReference>
<organism evidence="29 30">
    <name type="scientific">Strongylocentrotus purpuratus</name>
    <name type="common">Purple sea urchin</name>
    <dbReference type="NCBI Taxonomy" id="7668"/>
    <lineage>
        <taxon>Eukaryota</taxon>
        <taxon>Metazoa</taxon>
        <taxon>Echinodermata</taxon>
        <taxon>Eleutherozoa</taxon>
        <taxon>Echinozoa</taxon>
        <taxon>Echinoidea</taxon>
        <taxon>Euechinoidea</taxon>
        <taxon>Echinacea</taxon>
        <taxon>Camarodonta</taxon>
        <taxon>Echinidea</taxon>
        <taxon>Strongylocentrotidae</taxon>
        <taxon>Strongylocentrotus</taxon>
    </lineage>
</organism>
<dbReference type="InterPro" id="IPR006594">
    <property type="entry name" value="LisH"/>
</dbReference>
<dbReference type="InterPro" id="IPR011989">
    <property type="entry name" value="ARM-like"/>
</dbReference>
<dbReference type="SUPFAM" id="SSF48371">
    <property type="entry name" value="ARM repeat"/>
    <property type="match status" value="1"/>
</dbReference>
<feature type="compositionally biased region" description="Polar residues" evidence="28">
    <location>
        <begin position="946"/>
        <end position="968"/>
    </location>
</feature>
<keyword evidence="6" id="KW-0963">Cytoplasm</keyword>
<dbReference type="GO" id="GO:0016567">
    <property type="term" value="P:protein ubiquitination"/>
    <property type="evidence" value="ECO:0007669"/>
    <property type="project" value="UniProtKB-UniPathway"/>
</dbReference>
<evidence type="ECO:0000256" key="18">
    <source>
        <dbReference type="ARBA" id="ARBA00022990"/>
    </source>
</evidence>
<keyword evidence="12" id="KW-0677">Repeat</keyword>
<comment type="subcellular location">
    <subcellularLocation>
        <location evidence="2">Cytoplasm</location>
        <location evidence="2">Cytoskeleton</location>
        <location evidence="2">Microtubule organizing center</location>
        <location evidence="2">Centrosome</location>
    </subcellularLocation>
    <subcellularLocation>
        <location evidence="1">Nucleus</location>
    </subcellularLocation>
</comment>
<dbReference type="EnsemblMetazoa" id="XM_030972464">
    <property type="protein sequence ID" value="XP_030828324"/>
    <property type="gene ID" value="LOC590982"/>
</dbReference>
<feature type="region of interest" description="Disordered" evidence="28">
    <location>
        <begin position="183"/>
        <end position="364"/>
    </location>
</feature>
<evidence type="ECO:0000256" key="7">
    <source>
        <dbReference type="ARBA" id="ARBA00022527"/>
    </source>
</evidence>
<keyword evidence="15" id="KW-0833">Ubl conjugation pathway</keyword>
<dbReference type="GeneID" id="590982"/>
<feature type="compositionally biased region" description="Acidic residues" evidence="28">
    <location>
        <begin position="1465"/>
        <end position="1496"/>
    </location>
</feature>
<feature type="compositionally biased region" description="Low complexity" evidence="28">
    <location>
        <begin position="330"/>
        <end position="341"/>
    </location>
</feature>
<comment type="similarity">
    <text evidence="4">Belongs to the VPRBP/DCAF1 family.</text>
</comment>
<evidence type="ECO:0000256" key="12">
    <source>
        <dbReference type="ARBA" id="ARBA00022737"/>
    </source>
</evidence>
<evidence type="ECO:0000313" key="30">
    <source>
        <dbReference type="Proteomes" id="UP000007110"/>
    </source>
</evidence>
<dbReference type="GO" id="GO:0005813">
    <property type="term" value="C:centrosome"/>
    <property type="evidence" value="ECO:0007669"/>
    <property type="project" value="UniProtKB-SubCell"/>
</dbReference>
<dbReference type="SMART" id="SM00667">
    <property type="entry name" value="LisH"/>
    <property type="match status" value="1"/>
</dbReference>
<dbReference type="Gene3D" id="1.25.10.10">
    <property type="entry name" value="Leucine-rich Repeat Variant"/>
    <property type="match status" value="1"/>
</dbReference>
<comment type="catalytic activity">
    <reaction evidence="23">
        <text>L-threonyl-[protein] + ATP = O-phospho-L-threonyl-[protein] + ADP + H(+)</text>
        <dbReference type="Rhea" id="RHEA:46608"/>
        <dbReference type="Rhea" id="RHEA-COMP:11060"/>
        <dbReference type="Rhea" id="RHEA-COMP:11605"/>
        <dbReference type="ChEBI" id="CHEBI:15378"/>
        <dbReference type="ChEBI" id="CHEBI:30013"/>
        <dbReference type="ChEBI" id="CHEBI:30616"/>
        <dbReference type="ChEBI" id="CHEBI:61977"/>
        <dbReference type="ChEBI" id="CHEBI:456216"/>
        <dbReference type="EC" id="2.7.11.1"/>
    </reaction>
</comment>
<dbReference type="UniPathway" id="UPA00143"/>
<feature type="region of interest" description="Disordered" evidence="28">
    <location>
        <begin position="946"/>
        <end position="1063"/>
    </location>
</feature>
<feature type="compositionally biased region" description="Low complexity" evidence="28">
    <location>
        <begin position="1015"/>
        <end position="1026"/>
    </location>
</feature>
<keyword evidence="9" id="KW-0853">WD repeat</keyword>
<evidence type="ECO:0000256" key="13">
    <source>
        <dbReference type="ARBA" id="ARBA00022741"/>
    </source>
</evidence>
<dbReference type="GO" id="GO:1990244">
    <property type="term" value="F:histone H2AT120 kinase activity"/>
    <property type="evidence" value="ECO:0000318"/>
    <property type="project" value="GO_Central"/>
</dbReference>
<feature type="compositionally biased region" description="Polar residues" evidence="28">
    <location>
        <begin position="233"/>
        <end position="264"/>
    </location>
</feature>
<dbReference type="KEGG" id="spu:590982"/>
<feature type="region of interest" description="Disordered" evidence="28">
    <location>
        <begin position="1458"/>
        <end position="1583"/>
    </location>
</feature>
<keyword evidence="7" id="KW-0723">Serine/threonine-protein kinase</keyword>
<evidence type="ECO:0000256" key="27">
    <source>
        <dbReference type="ARBA" id="ARBA00078221"/>
    </source>
</evidence>
<keyword evidence="14" id="KW-0418">Kinase</keyword>
<evidence type="ECO:0000256" key="22">
    <source>
        <dbReference type="ARBA" id="ARBA00023242"/>
    </source>
</evidence>
<evidence type="ECO:0000256" key="3">
    <source>
        <dbReference type="ARBA" id="ARBA00004906"/>
    </source>
</evidence>
<keyword evidence="22" id="KW-0539">Nucleus</keyword>
<evidence type="ECO:0000256" key="19">
    <source>
        <dbReference type="ARBA" id="ARBA00023015"/>
    </source>
</evidence>
<comment type="subunit">
    <text evidence="25">Component of the DCX (DDB1-CUL4-X-box) E3 ubiquitin-protein ligase complex, named CUL4A-RBX1-DDB1-DCAF1/VPRBP complex. Interacts with DDB1; the interaction is direct. Also forms a ternary complex with DDA1 and DDB1. Interacts with NF2 (via FERM domain). Component of the EDVP complex, a E3 ligase complex containing DYRK2, EDD/UBR5, DDB1 and DCAF1. Interacts with DYRK2; the interaction is direct. Interacts with RAG1; the interaction is direct. Interacts with LLGL1 and LLGL2. Interacts with histone H3. Interacts with ESR1 and LATS1; probably recruited by LATS1 to promote ESR1 ubiquitination and ubiquitin-mediated proteasomal degradation. Directly interacts with TET1, TET2 and TET3 (via C-terminus). Interacts with CEP78; promoting DCAF1 localization to centrosomes.</text>
</comment>
<evidence type="ECO:0000256" key="23">
    <source>
        <dbReference type="ARBA" id="ARBA00047899"/>
    </source>
</evidence>
<dbReference type="OMA" id="ECSQDQA"/>
<evidence type="ECO:0000256" key="5">
    <source>
        <dbReference type="ARBA" id="ARBA00012513"/>
    </source>
</evidence>
<keyword evidence="30" id="KW-1185">Reference proteome</keyword>
<evidence type="ECO:0000256" key="16">
    <source>
        <dbReference type="ARBA" id="ARBA00022840"/>
    </source>
</evidence>
<evidence type="ECO:0000256" key="14">
    <source>
        <dbReference type="ARBA" id="ARBA00022777"/>
    </source>
</evidence>
<evidence type="ECO:0000256" key="25">
    <source>
        <dbReference type="ARBA" id="ARBA00063313"/>
    </source>
</evidence>
<dbReference type="SUPFAM" id="SSF50978">
    <property type="entry name" value="WD40 repeat-like"/>
    <property type="match status" value="1"/>
</dbReference>
<keyword evidence="10" id="KW-0945">Host-virus interaction</keyword>
<dbReference type="PROSITE" id="PS50896">
    <property type="entry name" value="LISH"/>
    <property type="match status" value="1"/>
</dbReference>
<feature type="compositionally biased region" description="Basic and acidic residues" evidence="28">
    <location>
        <begin position="350"/>
        <end position="363"/>
    </location>
</feature>
<evidence type="ECO:0000256" key="20">
    <source>
        <dbReference type="ARBA" id="ARBA00023163"/>
    </source>
</evidence>
<sequence>MAGEEVSSQVKFNALLTQWDQDHGSGSSPIPRLKKMAEIMEMEVENFLKLDADPFDDRHPGRVDPTCALGDLFTSLFKNDNFMSKLVNDYIMSSRDKEINTLACRLLLDVVPGLETSIIFEETDGFVNRFVDWATEAEEPLKSYATGLLAAAVEVQDIAGNLKDINARLVPVMLQRLRGFKNAASEAGSSSTSPVSEAPERPFGCFDKPNEEQKMDDKDVPNAAAPESEENGKPQTSGSSPKDTSLNAMSSSVENGTGSTNEARNSVKDDSDMDNTLRERLAGQTEELTENNVESLQGTHEGDATSQADTSTPGSTKDRTLSAKKRKRSNGVSVKKSSVSKGKSRRTKVRGFDRERSARKLSENEVELSNSSWAEMSRYIIGSQCMFPLNPIMQQRFILQYLTPLGEYQELLGAMFENGSMELVLHYIDLNKTNDVRLTFDALKYLSSLLCHKKFAMEFLELNGLQKLLEIPRPSVAATGVSLCLYYLAYNEDTMERICLLPSPVLLQMMNYMLWLLECSHESGRCHATMFLMTSLGFGAVLDLFDRKDGLRKLFNTMSTLSILDPEGQNSDQSNNDDDVFSSRQTIKHTTLALKRYFETHLAIKVDSIKRSYARNQGQTPPEPIPPYKNIPVTPETTQENMETMLEQAPLRLHWTPAGTLIKLQGIQPLLQIIALATVWKNYSARSEVVKAALDVLAVVTVTNRGQLQLCEQVHLPDNSEIVAMNIVNGVAEGEVLSDPDVQKAALQVISNCVCGPSTRLGGSMGRFMSNSAKKNRTSIRSSTDIIEKMWETVRTNNGIKTLLNLLTVKTPITEADSIRALSCKALCGLARSEVVRQIISKLPIFSRSGLQTLMREPVLQDKRTEHLKFCKCASELIERVTGKAMSLGADATLSKIHKANIVAQTKIRYDSKELLQLIHNHLRGQGLGETAKILEREAGLRLANHSTSSAVSSLQLTPTSTSRSLRNTHLAHGSAAASSSSSQSDPVNQPSTSSGTPTNTSTASLPPPRIVFGPDSRASPSSARNAPRRRVIREKSSHSHLTPLGQSKRAASLGNIASSRPCKSPPSLDIIVSQYLREQHAHCSNPVVACPSFSLLEPHQCPEPKFRQNAPINATSRLFRRSIYPAHGGRDGARCSRHFVYSRFHPMQTFRDTEDDSWFTCCSFSKHANPRDQFLWLGNYAGELKTYNLYSGNEETSYVCHDSPIRLVEPSRDGRLVLTSSTWSHPMSALWGTEPSFDRKFSFNDDVHVEFSRASQDRIIGTKDDRAHIYDVATGKLILTLQDGQLSNNYTNNCATFDPTDELVLNDGVLWDVRSAKHIYKFDQFQNKIGGLFHPSGLEVIINSEIWDIRTFHLLHTVPALDQCRIVFNSLGTVIYGVIFQSDSDDELVEERMKSPFGSSIRTFDATDYKPIATIDVKRNIFDLATDPQDKYLALVEQQGGADSLDVESICRMYEVGRPRKADGEDDDEEDQTEGDDDGSDDDDDDSMDDLDDLIGDLAGNGGGGGDDNDDDLGDNDDDDDDDDDISVLSQGSGSLLGSDSSINIPDSFLFREDSDFSGPDFGNDDDDDDDEDNFRYTLGSW</sequence>
<evidence type="ECO:0000256" key="1">
    <source>
        <dbReference type="ARBA" id="ARBA00004123"/>
    </source>
</evidence>
<keyword evidence="17" id="KW-0156">Chromatin regulator</keyword>
<evidence type="ECO:0000256" key="17">
    <source>
        <dbReference type="ARBA" id="ARBA00022853"/>
    </source>
</evidence>
<evidence type="ECO:0000256" key="8">
    <source>
        <dbReference type="ARBA" id="ARBA00022553"/>
    </source>
</evidence>
<evidence type="ECO:0000256" key="6">
    <source>
        <dbReference type="ARBA" id="ARBA00022490"/>
    </source>
</evidence>
<dbReference type="EC" id="2.7.11.1" evidence="5"/>
<feature type="compositionally biased region" description="Low complexity" evidence="28">
    <location>
        <begin position="1528"/>
        <end position="1543"/>
    </location>
</feature>
<dbReference type="InterPro" id="IPR033270">
    <property type="entry name" value="VPRBP/DCAF1"/>
</dbReference>
<dbReference type="CTD" id="9730"/>
<protein>
    <recommendedName>
        <fullName evidence="26">DDB1- and CUL4-associated factor 1</fullName>
        <ecNumber evidence="5">2.7.11.1</ecNumber>
    </recommendedName>
    <alternativeName>
        <fullName evidence="27">Serine/threonine-protein kinase VPRBP</fullName>
    </alternativeName>
</protein>
<evidence type="ECO:0000256" key="10">
    <source>
        <dbReference type="ARBA" id="ARBA00022581"/>
    </source>
</evidence>
<dbReference type="PANTHER" id="PTHR13129:SF4">
    <property type="entry name" value="DDB1- AND CUL4-ASSOCIATED FACTOR 1"/>
    <property type="match status" value="1"/>
</dbReference>
<feature type="compositionally biased region" description="Polar residues" evidence="28">
    <location>
        <begin position="290"/>
        <end position="315"/>
    </location>
</feature>